<dbReference type="Gene3D" id="3.40.50.450">
    <property type="match status" value="1"/>
</dbReference>
<protein>
    <submittedName>
        <fullName evidence="1">Uncharacterized protein</fullName>
    </submittedName>
</protein>
<evidence type="ECO:0000313" key="1">
    <source>
        <dbReference type="EMBL" id="GIG99466.1"/>
    </source>
</evidence>
<keyword evidence="2" id="KW-1185">Reference proteome</keyword>
<comment type="caution">
    <text evidence="1">The sequence shown here is derived from an EMBL/GenBank/DDBJ whole genome shotgun (WGS) entry which is preliminary data.</text>
</comment>
<organism evidence="1 2">
    <name type="scientific">Plantactinospora mayteni</name>
    <dbReference type="NCBI Taxonomy" id="566021"/>
    <lineage>
        <taxon>Bacteria</taxon>
        <taxon>Bacillati</taxon>
        <taxon>Actinomycetota</taxon>
        <taxon>Actinomycetes</taxon>
        <taxon>Micromonosporales</taxon>
        <taxon>Micromonosporaceae</taxon>
        <taxon>Plantactinospora</taxon>
    </lineage>
</organism>
<reference evidence="1 2" key="1">
    <citation type="submission" date="2021-01" db="EMBL/GenBank/DDBJ databases">
        <title>Whole genome shotgun sequence of Plantactinospora mayteni NBRC 109088.</title>
        <authorList>
            <person name="Komaki H."/>
            <person name="Tamura T."/>
        </authorList>
    </citation>
    <scope>NUCLEOTIDE SEQUENCE [LARGE SCALE GENOMIC DNA]</scope>
    <source>
        <strain evidence="1 2">NBRC 109088</strain>
    </source>
</reference>
<sequence>MIRVAVSGHRGLALDVAELIAQGVEAELERLAPSGAELVGLSCLADGADQIFATAVLNRGGHIEVIVPAEKYRDGLPEDAKAQYDNLLSRATAVHSRTHVESTSEAHMDASRFMVDSADHLIAVWDGEPARAYGGTADVVQYAQDKRLPVSVVWPVGARRD</sequence>
<proteinExistence type="predicted"/>
<dbReference type="PANTHER" id="PTHR38440:SF1">
    <property type="entry name" value="UPF0398 PROTEIN SPR0331"/>
    <property type="match status" value="1"/>
</dbReference>
<name>A0ABQ4EXS0_9ACTN</name>
<dbReference type="Proteomes" id="UP000621500">
    <property type="component" value="Unassembled WGS sequence"/>
</dbReference>
<dbReference type="EMBL" id="BONX01000045">
    <property type="protein sequence ID" value="GIG99466.1"/>
    <property type="molecule type" value="Genomic_DNA"/>
</dbReference>
<gene>
    <name evidence="1" type="ORF">Pma05_60390</name>
</gene>
<accession>A0ABQ4EXS0</accession>
<dbReference type="SUPFAM" id="SSF102405">
    <property type="entry name" value="MCP/YpsA-like"/>
    <property type="match status" value="1"/>
</dbReference>
<evidence type="ECO:0000313" key="2">
    <source>
        <dbReference type="Proteomes" id="UP000621500"/>
    </source>
</evidence>
<dbReference type="InterPro" id="IPR010697">
    <property type="entry name" value="YspA"/>
</dbReference>
<dbReference type="PANTHER" id="PTHR38440">
    <property type="entry name" value="UPF0398 PROTEIN YPSA"/>
    <property type="match status" value="1"/>
</dbReference>